<gene>
    <name evidence="1" type="ORF">T12_4164</name>
</gene>
<dbReference type="Proteomes" id="UP000054783">
    <property type="component" value="Unassembled WGS sequence"/>
</dbReference>
<organism evidence="1 2">
    <name type="scientific">Trichinella patagoniensis</name>
    <dbReference type="NCBI Taxonomy" id="990121"/>
    <lineage>
        <taxon>Eukaryota</taxon>
        <taxon>Metazoa</taxon>
        <taxon>Ecdysozoa</taxon>
        <taxon>Nematoda</taxon>
        <taxon>Enoplea</taxon>
        <taxon>Dorylaimia</taxon>
        <taxon>Trichinellida</taxon>
        <taxon>Trichinellidae</taxon>
        <taxon>Trichinella</taxon>
    </lineage>
</organism>
<keyword evidence="2" id="KW-1185">Reference proteome</keyword>
<accession>A0A0V0YP61</accession>
<dbReference type="EMBL" id="JYDQ01004182">
    <property type="protein sequence ID" value="KRY02137.1"/>
    <property type="molecule type" value="Genomic_DNA"/>
</dbReference>
<evidence type="ECO:0000313" key="2">
    <source>
        <dbReference type="Proteomes" id="UP000054783"/>
    </source>
</evidence>
<evidence type="ECO:0000313" key="1">
    <source>
        <dbReference type="EMBL" id="KRY02137.1"/>
    </source>
</evidence>
<sequence>MIKAENTAENQICGFKRTIYEHIDEMKFLQCFQSQHAIRGTSNIPKDCSI</sequence>
<dbReference type="AlphaFoldDB" id="A0A0V0YP61"/>
<comment type="caution">
    <text evidence="1">The sequence shown here is derived from an EMBL/GenBank/DDBJ whole genome shotgun (WGS) entry which is preliminary data.</text>
</comment>
<name>A0A0V0YP61_9BILA</name>
<proteinExistence type="predicted"/>
<reference evidence="1 2" key="1">
    <citation type="submission" date="2015-01" db="EMBL/GenBank/DDBJ databases">
        <title>Evolution of Trichinella species and genotypes.</title>
        <authorList>
            <person name="Korhonen P.K."/>
            <person name="Edoardo P."/>
            <person name="Giuseppe L.R."/>
            <person name="Gasser R.B."/>
        </authorList>
    </citation>
    <scope>NUCLEOTIDE SEQUENCE [LARGE SCALE GENOMIC DNA]</scope>
    <source>
        <strain evidence="1">ISS2496</strain>
    </source>
</reference>
<protein>
    <submittedName>
        <fullName evidence="1">Uncharacterized protein</fullName>
    </submittedName>
</protein>